<dbReference type="EMBL" id="JANPWZ010000361">
    <property type="protein sequence ID" value="KAJ3577479.1"/>
    <property type="molecule type" value="Genomic_DNA"/>
</dbReference>
<dbReference type="AlphaFoldDB" id="A0A9W8TPP7"/>
<keyword evidence="3" id="KW-1185">Reference proteome</keyword>
<evidence type="ECO:0000313" key="3">
    <source>
        <dbReference type="Proteomes" id="UP001148614"/>
    </source>
</evidence>
<proteinExistence type="predicted"/>
<dbReference type="VEuPathDB" id="FungiDB:F4678DRAFT_436760"/>
<comment type="caution">
    <text evidence="2">The sequence shown here is derived from an EMBL/GenBank/DDBJ whole genome shotgun (WGS) entry which is preliminary data.</text>
</comment>
<dbReference type="Proteomes" id="UP001148614">
    <property type="component" value="Unassembled WGS sequence"/>
</dbReference>
<evidence type="ECO:0000313" key="2">
    <source>
        <dbReference type="EMBL" id="KAJ3577479.1"/>
    </source>
</evidence>
<name>A0A9W8TPP7_9PEZI</name>
<gene>
    <name evidence="2" type="ORF">NPX13_g3086</name>
</gene>
<reference evidence="2" key="1">
    <citation type="submission" date="2022-07" db="EMBL/GenBank/DDBJ databases">
        <title>Genome Sequence of Xylaria arbuscula.</title>
        <authorList>
            <person name="Buettner E."/>
        </authorList>
    </citation>
    <scope>NUCLEOTIDE SEQUENCE</scope>
    <source>
        <strain evidence="2">VT107</strain>
    </source>
</reference>
<protein>
    <submittedName>
        <fullName evidence="2">Uncharacterized protein</fullName>
    </submittedName>
</protein>
<sequence length="333" mass="36664">MSSCEYATFDDVVTFDLFEKWDIDEQSRKGGLKTYEAEPDSGLIYNHEKSGYLVTVERVLAVDGYEKKPTGDDNDGQKMTLCILKIVVMCHKPDDRIRSVAATLSVKNSKTGPKANPTLEAWAPFRRLQLTAPQKVASKQTDRKAASLGASLYGAEAHAELSREKEIAFEHIYYDTALASAIMDPGTKQRCGVQWYMAQSKMQTTGVPPELFAAVLFTRDTDDEYVMGFDIDIHGGTSYDFRNKMKRVFGLKPGHTKPFLVTPSRHPAVRGGEGRDFLRGVVSDSLGNLRAKDDSTGLEIVRRELHVVSADRQGADEDGSAGQVTNEEGGGGL</sequence>
<feature type="region of interest" description="Disordered" evidence="1">
    <location>
        <begin position="309"/>
        <end position="333"/>
    </location>
</feature>
<organism evidence="2 3">
    <name type="scientific">Xylaria arbuscula</name>
    <dbReference type="NCBI Taxonomy" id="114810"/>
    <lineage>
        <taxon>Eukaryota</taxon>
        <taxon>Fungi</taxon>
        <taxon>Dikarya</taxon>
        <taxon>Ascomycota</taxon>
        <taxon>Pezizomycotina</taxon>
        <taxon>Sordariomycetes</taxon>
        <taxon>Xylariomycetidae</taxon>
        <taxon>Xylariales</taxon>
        <taxon>Xylariaceae</taxon>
        <taxon>Xylaria</taxon>
    </lineage>
</organism>
<accession>A0A9W8TPP7</accession>
<evidence type="ECO:0000256" key="1">
    <source>
        <dbReference type="SAM" id="MobiDB-lite"/>
    </source>
</evidence>